<name>A0A0R1LAV0_9LACO</name>
<dbReference type="Gene3D" id="1.10.260.40">
    <property type="entry name" value="lambda repressor-like DNA-binding domains"/>
    <property type="match status" value="1"/>
</dbReference>
<dbReference type="SUPFAM" id="SSF47413">
    <property type="entry name" value="lambda repressor-like DNA-binding domains"/>
    <property type="match status" value="1"/>
</dbReference>
<sequence>MAKMLGWKSRATYSKRETGKVSLGADELAKIASVLGFSNDELGIFFTITVPKRERV</sequence>
<accession>A0A0R1LAV0</accession>
<dbReference type="PATRIC" id="fig|1423808.3.peg.413"/>
<dbReference type="Pfam" id="PF01381">
    <property type="entry name" value="HTH_3"/>
    <property type="match status" value="1"/>
</dbReference>
<evidence type="ECO:0000313" key="3">
    <source>
        <dbReference type="Proteomes" id="UP000051581"/>
    </source>
</evidence>
<protein>
    <recommendedName>
        <fullName evidence="1">HTH cro/C1-type domain-containing protein</fullName>
    </recommendedName>
</protein>
<dbReference type="Proteomes" id="UP000051581">
    <property type="component" value="Unassembled WGS sequence"/>
</dbReference>
<evidence type="ECO:0000259" key="1">
    <source>
        <dbReference type="PROSITE" id="PS50943"/>
    </source>
</evidence>
<gene>
    <name evidence="2" type="ORF">FD17_GL000408</name>
</gene>
<dbReference type="InterPro" id="IPR001387">
    <property type="entry name" value="Cro/C1-type_HTH"/>
</dbReference>
<dbReference type="EMBL" id="AZEA01000001">
    <property type="protein sequence ID" value="KRK90161.1"/>
    <property type="molecule type" value="Genomic_DNA"/>
</dbReference>
<feature type="domain" description="HTH cro/C1-type" evidence="1">
    <location>
        <begin position="1"/>
        <end position="42"/>
    </location>
</feature>
<keyword evidence="3" id="KW-1185">Reference proteome</keyword>
<reference evidence="2 3" key="1">
    <citation type="journal article" date="2015" name="Genome Announc.">
        <title>Expanding the biotechnology potential of lactobacilli through comparative genomics of 213 strains and associated genera.</title>
        <authorList>
            <person name="Sun Z."/>
            <person name="Harris H.M."/>
            <person name="McCann A."/>
            <person name="Guo C."/>
            <person name="Argimon S."/>
            <person name="Zhang W."/>
            <person name="Yang X."/>
            <person name="Jeffery I.B."/>
            <person name="Cooney J.C."/>
            <person name="Kagawa T.F."/>
            <person name="Liu W."/>
            <person name="Song Y."/>
            <person name="Salvetti E."/>
            <person name="Wrobel A."/>
            <person name="Rasinkangas P."/>
            <person name="Parkhill J."/>
            <person name="Rea M.C."/>
            <person name="O'Sullivan O."/>
            <person name="Ritari J."/>
            <person name="Douillard F.P."/>
            <person name="Paul Ross R."/>
            <person name="Yang R."/>
            <person name="Briner A.E."/>
            <person name="Felis G.E."/>
            <person name="de Vos W.M."/>
            <person name="Barrangou R."/>
            <person name="Klaenhammer T.R."/>
            <person name="Caufield P.W."/>
            <person name="Cui Y."/>
            <person name="Zhang H."/>
            <person name="O'Toole P.W."/>
        </authorList>
    </citation>
    <scope>NUCLEOTIDE SEQUENCE [LARGE SCALE GENOMIC DNA]</scope>
    <source>
        <strain evidence="2 3">DSM 19904</strain>
    </source>
</reference>
<dbReference type="PROSITE" id="PS50943">
    <property type="entry name" value="HTH_CROC1"/>
    <property type="match status" value="1"/>
</dbReference>
<dbReference type="CDD" id="cd00093">
    <property type="entry name" value="HTH_XRE"/>
    <property type="match status" value="1"/>
</dbReference>
<dbReference type="GO" id="GO:0003677">
    <property type="term" value="F:DNA binding"/>
    <property type="evidence" value="ECO:0007669"/>
    <property type="project" value="InterPro"/>
</dbReference>
<evidence type="ECO:0000313" key="2">
    <source>
        <dbReference type="EMBL" id="KRK90161.1"/>
    </source>
</evidence>
<organism evidence="2 3">
    <name type="scientific">Lentilactobacillus sunkii DSM 19904</name>
    <dbReference type="NCBI Taxonomy" id="1423808"/>
    <lineage>
        <taxon>Bacteria</taxon>
        <taxon>Bacillati</taxon>
        <taxon>Bacillota</taxon>
        <taxon>Bacilli</taxon>
        <taxon>Lactobacillales</taxon>
        <taxon>Lactobacillaceae</taxon>
        <taxon>Lentilactobacillus</taxon>
    </lineage>
</organism>
<dbReference type="AlphaFoldDB" id="A0A0R1LAV0"/>
<proteinExistence type="predicted"/>
<comment type="caution">
    <text evidence="2">The sequence shown here is derived from an EMBL/GenBank/DDBJ whole genome shotgun (WGS) entry which is preliminary data.</text>
</comment>
<dbReference type="InterPro" id="IPR010982">
    <property type="entry name" value="Lambda_DNA-bd_dom_sf"/>
</dbReference>